<evidence type="ECO:0000256" key="1">
    <source>
        <dbReference type="SAM" id="MobiDB-lite"/>
    </source>
</evidence>
<evidence type="ECO:0000313" key="3">
    <source>
        <dbReference type="Proteomes" id="UP000726737"/>
    </source>
</evidence>
<evidence type="ECO:0000313" key="2">
    <source>
        <dbReference type="EMBL" id="KAG0255486.1"/>
    </source>
</evidence>
<feature type="region of interest" description="Disordered" evidence="1">
    <location>
        <begin position="9"/>
        <end position="47"/>
    </location>
</feature>
<comment type="caution">
    <text evidence="2">The sequence shown here is derived from an EMBL/GenBank/DDBJ whole genome shotgun (WGS) entry which is preliminary data.</text>
</comment>
<name>A0A9P6PZN7_9FUNG</name>
<protein>
    <submittedName>
        <fullName evidence="2">Uncharacterized protein</fullName>
    </submittedName>
</protein>
<feature type="compositionally biased region" description="Polar residues" evidence="1">
    <location>
        <begin position="18"/>
        <end position="42"/>
    </location>
</feature>
<dbReference type="OrthoDB" id="2432201at2759"/>
<dbReference type="AlphaFoldDB" id="A0A9P6PZN7"/>
<sequence>MDVVRITQALRHQKTPARASSSPRGGNALSTNADASASTQSAPLHGSTWDNTLHLNATAATANIGQENVCGLEQDSMITSCTSPTSTGSDSVSPNTPTFFSNSFSLASLMPSAGSVERLSFGFFGNGATETRKFGLAAGGAANISEIESLLLRSMPMFGNLASRD</sequence>
<organism evidence="2 3">
    <name type="scientific">Mortierella polycephala</name>
    <dbReference type="NCBI Taxonomy" id="41804"/>
    <lineage>
        <taxon>Eukaryota</taxon>
        <taxon>Fungi</taxon>
        <taxon>Fungi incertae sedis</taxon>
        <taxon>Mucoromycota</taxon>
        <taxon>Mortierellomycotina</taxon>
        <taxon>Mortierellomycetes</taxon>
        <taxon>Mortierellales</taxon>
        <taxon>Mortierellaceae</taxon>
        <taxon>Mortierella</taxon>
    </lineage>
</organism>
<dbReference type="Proteomes" id="UP000726737">
    <property type="component" value="Unassembled WGS sequence"/>
</dbReference>
<proteinExistence type="predicted"/>
<reference evidence="2" key="1">
    <citation type="journal article" date="2020" name="Fungal Divers.">
        <title>Resolving the Mortierellaceae phylogeny through synthesis of multi-gene phylogenetics and phylogenomics.</title>
        <authorList>
            <person name="Vandepol N."/>
            <person name="Liber J."/>
            <person name="Desiro A."/>
            <person name="Na H."/>
            <person name="Kennedy M."/>
            <person name="Barry K."/>
            <person name="Grigoriev I.V."/>
            <person name="Miller A.N."/>
            <person name="O'Donnell K."/>
            <person name="Stajich J.E."/>
            <person name="Bonito G."/>
        </authorList>
    </citation>
    <scope>NUCLEOTIDE SEQUENCE</scope>
    <source>
        <strain evidence="2">KOD948</strain>
    </source>
</reference>
<gene>
    <name evidence="2" type="ORF">BG011_005096</name>
</gene>
<dbReference type="EMBL" id="JAAAJA010000346">
    <property type="protein sequence ID" value="KAG0255486.1"/>
    <property type="molecule type" value="Genomic_DNA"/>
</dbReference>
<keyword evidence="3" id="KW-1185">Reference proteome</keyword>
<accession>A0A9P6PZN7</accession>